<name>A0A4R2R348_9PSEU</name>
<dbReference type="FunFam" id="3.40.50.720:FF:000173">
    <property type="entry name" value="3-oxoacyl-[acyl-carrier protein] reductase"/>
    <property type="match status" value="1"/>
</dbReference>
<organism evidence="3 4">
    <name type="scientific">Tamaricihabitans halophyticus</name>
    <dbReference type="NCBI Taxonomy" id="1262583"/>
    <lineage>
        <taxon>Bacteria</taxon>
        <taxon>Bacillati</taxon>
        <taxon>Actinomycetota</taxon>
        <taxon>Actinomycetes</taxon>
        <taxon>Pseudonocardiales</taxon>
        <taxon>Pseudonocardiaceae</taxon>
        <taxon>Tamaricihabitans</taxon>
    </lineage>
</organism>
<dbReference type="OrthoDB" id="20590at2"/>
<reference evidence="3 4" key="1">
    <citation type="submission" date="2019-03" db="EMBL/GenBank/DDBJ databases">
        <title>Genomic Encyclopedia of Type Strains, Phase IV (KMG-IV): sequencing the most valuable type-strain genomes for metagenomic binning, comparative biology and taxonomic classification.</title>
        <authorList>
            <person name="Goeker M."/>
        </authorList>
    </citation>
    <scope>NUCLEOTIDE SEQUENCE [LARGE SCALE GENOMIC DNA]</scope>
    <source>
        <strain evidence="3 4">DSM 45765</strain>
    </source>
</reference>
<evidence type="ECO:0000313" key="4">
    <source>
        <dbReference type="Proteomes" id="UP000294911"/>
    </source>
</evidence>
<proteinExistence type="inferred from homology"/>
<dbReference type="PANTHER" id="PTHR42760:SF40">
    <property type="entry name" value="3-OXOACYL-[ACYL-CARRIER-PROTEIN] REDUCTASE, CHLOROPLASTIC"/>
    <property type="match status" value="1"/>
</dbReference>
<dbReference type="GO" id="GO:0016616">
    <property type="term" value="F:oxidoreductase activity, acting on the CH-OH group of donors, NAD or NADP as acceptor"/>
    <property type="evidence" value="ECO:0007669"/>
    <property type="project" value="TreeGrafter"/>
</dbReference>
<gene>
    <name evidence="3" type="ORF">EV191_1011173</name>
</gene>
<evidence type="ECO:0000313" key="3">
    <source>
        <dbReference type="EMBL" id="TCP57220.1"/>
    </source>
</evidence>
<comment type="similarity">
    <text evidence="1">Belongs to the short-chain dehydrogenases/reductases (SDR) family.</text>
</comment>
<comment type="caution">
    <text evidence="3">The sequence shown here is derived from an EMBL/GenBank/DDBJ whole genome shotgun (WGS) entry which is preliminary data.</text>
</comment>
<dbReference type="AlphaFoldDB" id="A0A4R2R348"/>
<dbReference type="Gene3D" id="3.40.50.720">
    <property type="entry name" value="NAD(P)-binding Rossmann-like Domain"/>
    <property type="match status" value="1"/>
</dbReference>
<evidence type="ECO:0000256" key="1">
    <source>
        <dbReference type="ARBA" id="ARBA00006484"/>
    </source>
</evidence>
<dbReference type="GO" id="GO:0030497">
    <property type="term" value="P:fatty acid elongation"/>
    <property type="evidence" value="ECO:0007669"/>
    <property type="project" value="TreeGrafter"/>
</dbReference>
<protein>
    <submittedName>
        <fullName evidence="3">NAD(P)-dependent dehydrogenase (Short-subunit alcohol dehydrogenase family)</fullName>
    </submittedName>
</protein>
<keyword evidence="2" id="KW-0560">Oxidoreductase</keyword>
<evidence type="ECO:0000256" key="2">
    <source>
        <dbReference type="ARBA" id="ARBA00023002"/>
    </source>
</evidence>
<dbReference type="Pfam" id="PF13561">
    <property type="entry name" value="adh_short_C2"/>
    <property type="match status" value="1"/>
</dbReference>
<dbReference type="PANTHER" id="PTHR42760">
    <property type="entry name" value="SHORT-CHAIN DEHYDROGENASES/REDUCTASES FAMILY MEMBER"/>
    <property type="match status" value="1"/>
</dbReference>
<dbReference type="PRINTS" id="PR00081">
    <property type="entry name" value="GDHRDH"/>
</dbReference>
<dbReference type="SUPFAM" id="SSF51735">
    <property type="entry name" value="NAD(P)-binding Rossmann-fold domains"/>
    <property type="match status" value="1"/>
</dbReference>
<sequence>MAGTLIVTGGSRGIGAAIARAAAGEFAVLVNYSGSADRAQDVVAEIEAAGGRAAPFRADVSNEDEVLAMFAAAEELGPLAGLVNNAGITGGMIGKVVEWSAADVRRTLEVNVLGTFMCAKEAVRRMSTSNGGSGGVIVNISSTAAQRGSAGEWVHYAGSKAAVEAMTVGLAQETGPEGIRVNCVAPGAVATELHAASGEPGRVDRLAPLIPLGRAGLPEEIAAGVSWLLSPAASYVTGAVLTIGGGR</sequence>
<keyword evidence="4" id="KW-1185">Reference proteome</keyword>
<dbReference type="EMBL" id="SLXQ01000001">
    <property type="protein sequence ID" value="TCP57220.1"/>
    <property type="molecule type" value="Genomic_DNA"/>
</dbReference>
<dbReference type="RefSeq" id="WP_132875727.1">
    <property type="nucleotide sequence ID" value="NZ_SLXQ01000001.1"/>
</dbReference>
<accession>A0A4R2R348</accession>
<dbReference type="PRINTS" id="PR00080">
    <property type="entry name" value="SDRFAMILY"/>
</dbReference>
<dbReference type="InterPro" id="IPR036291">
    <property type="entry name" value="NAD(P)-bd_dom_sf"/>
</dbReference>
<dbReference type="InterPro" id="IPR002347">
    <property type="entry name" value="SDR_fam"/>
</dbReference>
<dbReference type="Proteomes" id="UP000294911">
    <property type="component" value="Unassembled WGS sequence"/>
</dbReference>